<feature type="non-terminal residue" evidence="2">
    <location>
        <position position="478"/>
    </location>
</feature>
<keyword evidence="3" id="KW-1185">Reference proteome</keyword>
<feature type="region of interest" description="Disordered" evidence="1">
    <location>
        <begin position="414"/>
        <end position="478"/>
    </location>
</feature>
<sequence>MSRTDAPPGTSKTPGSGQTSAHLQTKRTSEMRGTSSRVRCWQAATATTTEMTTTIAANRHDTLETPPRRPRDSPHAARGARDGHGQEDGAQHRDASRTGGGRDRRDTRRDRSRDMAQPLMSGVPREHRFSPAPGGGSVDVFHAPATKLSYEGRRSGGVILLVRKTVSGFVTRVNVDLDNTLIDMCATGELWLLTGDCDESSGDFTFISPTGNSVVDYFLCNFDLISKCLAQILQRVESPHMPVVLHVTYMLRTEAGIGEKQRIENLTKKPTSKLGVNTKLLVDKKRNHNRSTCTLLLANKNNGGVFWEHVKRAGRKKTEQPKIQIDEWETHFRTALGGEREPRGDRAPPTDDVEKIVDVLNEHSVQRTWSTNDVERVHRVGKDKNKHPRPLIVRFSRWGDKMAVMQDADLQQSLKGMPGCQSSSRPDQMSESRNRRVRKDGKFGYYKNGRLHFADRHSPGDRPTDHDQGPLQDKRRQR</sequence>
<name>A0ABD0KCP9_9CAEN</name>
<evidence type="ECO:0000256" key="1">
    <source>
        <dbReference type="SAM" id="MobiDB-lite"/>
    </source>
</evidence>
<dbReference type="Proteomes" id="UP001519460">
    <property type="component" value="Unassembled WGS sequence"/>
</dbReference>
<feature type="compositionally biased region" description="Polar residues" evidence="1">
    <location>
        <begin position="10"/>
        <end position="23"/>
    </location>
</feature>
<proteinExistence type="predicted"/>
<gene>
    <name evidence="2" type="ORF">BaRGS_00023976</name>
</gene>
<accession>A0ABD0KCP9</accession>
<dbReference type="Gene3D" id="3.60.10.10">
    <property type="entry name" value="Endonuclease/exonuclease/phosphatase"/>
    <property type="match status" value="1"/>
</dbReference>
<dbReference type="AlphaFoldDB" id="A0ABD0KCP9"/>
<feature type="compositionally biased region" description="Basic and acidic residues" evidence="1">
    <location>
        <begin position="452"/>
        <end position="478"/>
    </location>
</feature>
<feature type="region of interest" description="Disordered" evidence="1">
    <location>
        <begin position="1"/>
        <end position="135"/>
    </location>
</feature>
<evidence type="ECO:0000313" key="2">
    <source>
        <dbReference type="EMBL" id="KAK7484802.1"/>
    </source>
</evidence>
<evidence type="ECO:0000313" key="3">
    <source>
        <dbReference type="Proteomes" id="UP001519460"/>
    </source>
</evidence>
<comment type="caution">
    <text evidence="2">The sequence shown here is derived from an EMBL/GenBank/DDBJ whole genome shotgun (WGS) entry which is preliminary data.</text>
</comment>
<feature type="compositionally biased region" description="Polar residues" evidence="1">
    <location>
        <begin position="414"/>
        <end position="427"/>
    </location>
</feature>
<feature type="compositionally biased region" description="Basic and acidic residues" evidence="1">
    <location>
        <begin position="58"/>
        <end position="114"/>
    </location>
</feature>
<dbReference type="InterPro" id="IPR036691">
    <property type="entry name" value="Endo/exonu/phosph_ase_sf"/>
</dbReference>
<dbReference type="Gene3D" id="3.30.70.1820">
    <property type="entry name" value="L1 transposable element, RRM domain"/>
    <property type="match status" value="1"/>
</dbReference>
<dbReference type="EMBL" id="JACVVK020000204">
    <property type="protein sequence ID" value="KAK7484802.1"/>
    <property type="molecule type" value="Genomic_DNA"/>
</dbReference>
<reference evidence="2 3" key="1">
    <citation type="journal article" date="2023" name="Sci. Data">
        <title>Genome assembly of the Korean intertidal mud-creeper Batillaria attramentaria.</title>
        <authorList>
            <person name="Patra A.K."/>
            <person name="Ho P.T."/>
            <person name="Jun S."/>
            <person name="Lee S.J."/>
            <person name="Kim Y."/>
            <person name="Won Y.J."/>
        </authorList>
    </citation>
    <scope>NUCLEOTIDE SEQUENCE [LARGE SCALE GENOMIC DNA]</scope>
    <source>
        <strain evidence="2">Wonlab-2016</strain>
    </source>
</reference>
<organism evidence="2 3">
    <name type="scientific">Batillaria attramentaria</name>
    <dbReference type="NCBI Taxonomy" id="370345"/>
    <lineage>
        <taxon>Eukaryota</taxon>
        <taxon>Metazoa</taxon>
        <taxon>Spiralia</taxon>
        <taxon>Lophotrochozoa</taxon>
        <taxon>Mollusca</taxon>
        <taxon>Gastropoda</taxon>
        <taxon>Caenogastropoda</taxon>
        <taxon>Sorbeoconcha</taxon>
        <taxon>Cerithioidea</taxon>
        <taxon>Batillariidae</taxon>
        <taxon>Batillaria</taxon>
    </lineage>
</organism>
<protein>
    <submittedName>
        <fullName evidence="2">Uncharacterized protein</fullName>
    </submittedName>
</protein>
<feature type="compositionally biased region" description="Low complexity" evidence="1">
    <location>
        <begin position="43"/>
        <end position="57"/>
    </location>
</feature>